<sequence>MVLGEHCGRCRRYRTFDVFSGAFGPSCWGLEQWAVGARARGVHRLRVHFQRPGVARSFKRLPLCTSSYRLSQCPRDHISQSRPPETLGILSGGKSRLCVSLSGPSLCPCPHSPETPSCERLTPVAMLSHMSHTDVGGSRNAWSLRP</sequence>
<evidence type="ECO:0000313" key="2">
    <source>
        <dbReference type="Proteomes" id="UP001162501"/>
    </source>
</evidence>
<evidence type="ECO:0000313" key="1">
    <source>
        <dbReference type="EMBL" id="CAI9699544.1"/>
    </source>
</evidence>
<protein>
    <submittedName>
        <fullName evidence="1">Uncharacterized protein</fullName>
    </submittedName>
</protein>
<dbReference type="EMBL" id="OX596086">
    <property type="protein sequence ID" value="CAI9699544.1"/>
    <property type="molecule type" value="Genomic_DNA"/>
</dbReference>
<organism evidence="1 2">
    <name type="scientific">Rangifer tarandus platyrhynchus</name>
    <name type="common">Svalbard reindeer</name>
    <dbReference type="NCBI Taxonomy" id="3082113"/>
    <lineage>
        <taxon>Eukaryota</taxon>
        <taxon>Metazoa</taxon>
        <taxon>Chordata</taxon>
        <taxon>Craniata</taxon>
        <taxon>Vertebrata</taxon>
        <taxon>Euteleostomi</taxon>
        <taxon>Mammalia</taxon>
        <taxon>Eutheria</taxon>
        <taxon>Laurasiatheria</taxon>
        <taxon>Artiodactyla</taxon>
        <taxon>Ruminantia</taxon>
        <taxon>Pecora</taxon>
        <taxon>Cervidae</taxon>
        <taxon>Odocoileinae</taxon>
        <taxon>Rangifer</taxon>
    </lineage>
</organism>
<reference evidence="1" key="1">
    <citation type="submission" date="2023-05" db="EMBL/GenBank/DDBJ databases">
        <authorList>
            <consortium name="ELIXIR-Norway"/>
        </authorList>
    </citation>
    <scope>NUCLEOTIDE SEQUENCE</scope>
</reference>
<accession>A0ACB0EGF8</accession>
<dbReference type="Proteomes" id="UP001162501">
    <property type="component" value="Chromosome 2"/>
</dbReference>
<gene>
    <name evidence="1" type="ORF">MRATA1EN3_LOCUS10757</name>
</gene>
<name>A0ACB0EGF8_RANTA</name>
<proteinExistence type="predicted"/>